<proteinExistence type="predicted"/>
<accession>A0AAV4GYQ4</accession>
<feature type="compositionally biased region" description="Polar residues" evidence="1">
    <location>
        <begin position="59"/>
        <end position="77"/>
    </location>
</feature>
<reference evidence="2 3" key="1">
    <citation type="journal article" date="2021" name="Elife">
        <title>Chloroplast acquisition without the gene transfer in kleptoplastic sea slugs, Plakobranchus ocellatus.</title>
        <authorList>
            <person name="Maeda T."/>
            <person name="Takahashi S."/>
            <person name="Yoshida T."/>
            <person name="Shimamura S."/>
            <person name="Takaki Y."/>
            <person name="Nagai Y."/>
            <person name="Toyoda A."/>
            <person name="Suzuki Y."/>
            <person name="Arimoto A."/>
            <person name="Ishii H."/>
            <person name="Satoh N."/>
            <person name="Nishiyama T."/>
            <person name="Hasebe M."/>
            <person name="Maruyama T."/>
            <person name="Minagawa J."/>
            <person name="Obokata J."/>
            <person name="Shigenobu S."/>
        </authorList>
    </citation>
    <scope>NUCLEOTIDE SEQUENCE [LARGE SCALE GENOMIC DNA]</scope>
</reference>
<feature type="region of interest" description="Disordered" evidence="1">
    <location>
        <begin position="18"/>
        <end position="77"/>
    </location>
</feature>
<evidence type="ECO:0000313" key="3">
    <source>
        <dbReference type="Proteomes" id="UP000762676"/>
    </source>
</evidence>
<evidence type="ECO:0000256" key="1">
    <source>
        <dbReference type="SAM" id="MobiDB-lite"/>
    </source>
</evidence>
<comment type="caution">
    <text evidence="2">The sequence shown here is derived from an EMBL/GenBank/DDBJ whole genome shotgun (WGS) entry which is preliminary data.</text>
</comment>
<organism evidence="2 3">
    <name type="scientific">Elysia marginata</name>
    <dbReference type="NCBI Taxonomy" id="1093978"/>
    <lineage>
        <taxon>Eukaryota</taxon>
        <taxon>Metazoa</taxon>
        <taxon>Spiralia</taxon>
        <taxon>Lophotrochozoa</taxon>
        <taxon>Mollusca</taxon>
        <taxon>Gastropoda</taxon>
        <taxon>Heterobranchia</taxon>
        <taxon>Euthyneura</taxon>
        <taxon>Panpulmonata</taxon>
        <taxon>Sacoglossa</taxon>
        <taxon>Placobranchoidea</taxon>
        <taxon>Plakobranchidae</taxon>
        <taxon>Elysia</taxon>
    </lineage>
</organism>
<dbReference type="Proteomes" id="UP000762676">
    <property type="component" value="Unassembled WGS sequence"/>
</dbReference>
<sequence>MGALSEVNNIRAHTLTDSVTLVSTKPTKTMKSSPRPPRRFSRWQTTKRTFVLGGIGPKPTQNTRNQEPRGSSNVSVA</sequence>
<keyword evidence="3" id="KW-1185">Reference proteome</keyword>
<dbReference type="AlphaFoldDB" id="A0AAV4GYQ4"/>
<gene>
    <name evidence="2" type="ORF">ElyMa_002570400</name>
</gene>
<dbReference type="EMBL" id="BMAT01005291">
    <property type="protein sequence ID" value="GFR90542.1"/>
    <property type="molecule type" value="Genomic_DNA"/>
</dbReference>
<feature type="non-terminal residue" evidence="2">
    <location>
        <position position="77"/>
    </location>
</feature>
<protein>
    <submittedName>
        <fullName evidence="2">Uncharacterized protein</fullName>
    </submittedName>
</protein>
<feature type="compositionally biased region" description="Polar residues" evidence="1">
    <location>
        <begin position="18"/>
        <end position="31"/>
    </location>
</feature>
<evidence type="ECO:0000313" key="2">
    <source>
        <dbReference type="EMBL" id="GFR90542.1"/>
    </source>
</evidence>
<name>A0AAV4GYQ4_9GAST</name>